<feature type="region of interest" description="Disordered" evidence="7">
    <location>
        <begin position="1746"/>
        <end position="1822"/>
    </location>
</feature>
<gene>
    <name evidence="11" type="ORF">OF376_01980</name>
</gene>
<feature type="compositionally biased region" description="Polar residues" evidence="7">
    <location>
        <begin position="1804"/>
        <end position="1822"/>
    </location>
</feature>
<evidence type="ECO:0000256" key="1">
    <source>
        <dbReference type="ARBA" id="ARBA00001316"/>
    </source>
</evidence>
<keyword evidence="12" id="KW-1185">Reference proteome</keyword>
<accession>A0ABT3BNE0</accession>
<evidence type="ECO:0000256" key="3">
    <source>
        <dbReference type="ARBA" id="ARBA00019758"/>
    </source>
</evidence>
<evidence type="ECO:0000256" key="6">
    <source>
        <dbReference type="SAM" id="Coils"/>
    </source>
</evidence>
<dbReference type="RefSeq" id="WP_263821849.1">
    <property type="nucleotide sequence ID" value="NZ_JAOXHL010000002.1"/>
</dbReference>
<dbReference type="PANTHER" id="PTHR13593:SF113">
    <property type="entry name" value="SI:DKEY-266F7.9"/>
    <property type="match status" value="1"/>
</dbReference>
<feature type="coiled-coil region" evidence="6">
    <location>
        <begin position="1118"/>
        <end position="1175"/>
    </location>
</feature>
<dbReference type="EC" id="4.6.1.13" evidence="2"/>
<evidence type="ECO:0000256" key="8">
    <source>
        <dbReference type="SAM" id="Phobius"/>
    </source>
</evidence>
<feature type="signal peptide" evidence="9">
    <location>
        <begin position="1"/>
        <end position="20"/>
    </location>
</feature>
<dbReference type="Proteomes" id="UP001208245">
    <property type="component" value="Unassembled WGS sequence"/>
</dbReference>
<dbReference type="EMBL" id="JAOXHL010000002">
    <property type="protein sequence ID" value="MCV3728532.1"/>
    <property type="molecule type" value="Genomic_DNA"/>
</dbReference>
<evidence type="ECO:0000256" key="4">
    <source>
        <dbReference type="ARBA" id="ARBA00030474"/>
    </source>
</evidence>
<comment type="caution">
    <text evidence="11">The sequence shown here is derived from an EMBL/GenBank/DDBJ whole genome shotgun (WGS) entry which is preliminary data.</text>
</comment>
<dbReference type="PANTHER" id="PTHR13593">
    <property type="match status" value="1"/>
</dbReference>
<evidence type="ECO:0000256" key="5">
    <source>
        <dbReference type="ARBA" id="ARBA00030782"/>
    </source>
</evidence>
<evidence type="ECO:0000256" key="2">
    <source>
        <dbReference type="ARBA" id="ARBA00012581"/>
    </source>
</evidence>
<dbReference type="SMART" id="SM00148">
    <property type="entry name" value="PLCXc"/>
    <property type="match status" value="1"/>
</dbReference>
<dbReference type="InterPro" id="IPR051057">
    <property type="entry name" value="PI-PLC_domain"/>
</dbReference>
<evidence type="ECO:0000256" key="7">
    <source>
        <dbReference type="SAM" id="MobiDB-lite"/>
    </source>
</evidence>
<protein>
    <recommendedName>
        <fullName evidence="3">1-phosphatidylinositol phosphodiesterase</fullName>
        <ecNumber evidence="2">4.6.1.13</ecNumber>
    </recommendedName>
    <alternativeName>
        <fullName evidence="4">Phosphatidylinositol diacylglycerol-lyase</fullName>
    </alternativeName>
    <alternativeName>
        <fullName evidence="5">Phosphatidylinositol-specific phospholipase C</fullName>
    </alternativeName>
</protein>
<feature type="chain" id="PRO_5045916942" description="1-phosphatidylinositol phosphodiesterase" evidence="9">
    <location>
        <begin position="21"/>
        <end position="1893"/>
    </location>
</feature>
<dbReference type="InterPro" id="IPR000909">
    <property type="entry name" value="PLipase_C_PInositol-sp_X_dom"/>
</dbReference>
<dbReference type="InterPro" id="IPR017946">
    <property type="entry name" value="PLC-like_Pdiesterase_TIM-brl"/>
</dbReference>
<evidence type="ECO:0000259" key="10">
    <source>
        <dbReference type="SMART" id="SM00148"/>
    </source>
</evidence>
<dbReference type="SUPFAM" id="SSF51695">
    <property type="entry name" value="PLC-like phosphodiesterases"/>
    <property type="match status" value="1"/>
</dbReference>
<evidence type="ECO:0000256" key="9">
    <source>
        <dbReference type="SAM" id="SignalP"/>
    </source>
</evidence>
<feature type="transmembrane region" description="Helical" evidence="8">
    <location>
        <begin position="1864"/>
        <end position="1884"/>
    </location>
</feature>
<evidence type="ECO:0000313" key="12">
    <source>
        <dbReference type="Proteomes" id="UP001208245"/>
    </source>
</evidence>
<feature type="domain" description="Phosphatidylinositol-specific phospholipase C X" evidence="10">
    <location>
        <begin position="63"/>
        <end position="219"/>
    </location>
</feature>
<comment type="catalytic activity">
    <reaction evidence="1">
        <text>a 1,2-diacyl-sn-glycero-3-phospho-(1D-myo-inositol) = 1D-myo-inositol 1,2-cyclic phosphate + a 1,2-diacyl-sn-glycerol</text>
        <dbReference type="Rhea" id="RHEA:17093"/>
        <dbReference type="ChEBI" id="CHEBI:17815"/>
        <dbReference type="ChEBI" id="CHEBI:57880"/>
        <dbReference type="ChEBI" id="CHEBI:58484"/>
        <dbReference type="EC" id="4.6.1.13"/>
    </reaction>
</comment>
<feature type="coiled-coil region" evidence="6">
    <location>
        <begin position="1478"/>
        <end position="1513"/>
    </location>
</feature>
<keyword evidence="8" id="KW-0472">Membrane</keyword>
<keyword evidence="8" id="KW-1133">Transmembrane helix</keyword>
<sequence>MKKKLWWLIPLLFIPSTAIAMVASAHVDKHVHLQNSLAEIDTDGQLKDTQKYYAQDWMAEIPDDRSIFSLSIPGTHDSTMYNGTGIAYTFGSAYAQTQYFNFGNQLNMGIRAFDLRINADGWLVHGITYSKQKFEDAMQEFANFLQQHPTEFVIIRVKDENFDVNNHNTATKANQNYENVLNKFNQYLYNPNGRSFSDLKYDKGFNVKEFRGKMVILNHWHHMVNTSSKGGFMFRSVAYGATIQDKYEGLNSVDEKVSLITNMMQQTSDQNRDDEAFYVNFTSIANSWRPFASARNINPKVNAFLNKEDTLHSLGLVYMDFPGPSLIQAIYKTNFYYSDQDLAAGILGFNINRLTINDIYDTDDKITLKTIDNPKAYQNLFLELYCDDVLVQTIQIAANFHDIEYNLQLPTNQQFDTTHHWSLKAYKKTPDNGWYPARVYNQYTLENINVQKHPYLVEQQELIKAIQDTQRFYNDKYPMVSKALQTQFIEYINNLNPHLPESFLQFTKLKKHWNIIANDLDNLIELLELFDDRYANLNSLELSKVFNSQNVELIRSLKTRVLNQISNVMTADNNHLIDPEQLNNLVREVKKNNSVIGRLSLMVNDIQSLELQKQFDNFLHIYPKLDFAKTNLIQELKAQMNEPNIILEQLFNIPNDQDVSQQARLMIDNFSDQLGGMKIKIAMTTNFLAQCNRFFEQIDYEYLLPFYKQELINALNQSNLKAELIIQKAKVFDMGYKQLKTLVENAPLFSDAYKDKLYQTTYLQQYVTLINQTQAILDQKDPQILTSDFLTERNTEILKTQNILQANADHFMRIQQLINTDSVISDQQKTFLNNHLNQLANLQEDNLAPLITEFHAFQDWYKQIAELIYLNDSQKHFCLQILQNTTDFQSLQNYWTMSKMLNEKMQETALLLQKFNNYQATRGFLILGPEKQQACAHFINKFLSDYQTSNWDAKTVDAKKDELNGYWDLIDSLASIQIAKTAVDNADDLYLFERTDLLADLDLVADFNDLNIWYEKLKNMQQKAQKKQDAMIFKHLSSVQLEHVQTSLAACPSVQEYEQTRQEFIELDEMKARGDAAVERLVDIKNLPSYVNNYPENRQQVLDELAALEDLLTQSMNAELIHQQIDRVQKAYENLERTSALYNHDQAIKKAMDNYNNIYKNIQNLRNQLKSAFQLYSELDHVIADFLQQNALDENSNDLSLIQEKSHDLMQKFIEWKQTQIKLQTEYETQQKAQEEANVFNTYGQNFAFALRADAYNFLPSYIHVNDLQPNQHDETYQITNITFSPNDQTGVLDLSYEIIKNNLVYIKQQSFANLLSQEQIQAQQLQRQIREKFKATLQETNTYIEALSNLNAQTKNDINVQDALTNLTNTYQKSLKYTNDDYAANEVLNEQTSQLITGVQQVQIAVKNSELKQNKASLKKESDRALKNLNNLHDFKDENLDFQDLQTVQNALIAKQMESENYLNDTHVDSPTITLQIDQLKALNTQYESLLKNQLRNHLKKLIDQVDNDIAKWKHSDGLMYNDPYIHSSLDYLVAIHKQAQVFLGAFDNSIDEIIKEKTMLLKAWKNTDEAVTTYINEQFKTALIKETETLIKEVQTWVTPEWQGPIETFIKRTQAYIDDIETKKVYTKPELLNIQTKIRQDYFLLQSATQKFYESYLKTNSEKITFEIIDKQNHKNIDQFEVNDFKIMNDSSVNVQIKTITPNTQNNSLIITFDTTYQGHQIHNSYEVQDIPLLIIEPIKDEQETKPISPDVITPENPNTTIDQHPDEKPNVRPITPEESTPINQEKPQEKLEVTQPHETQENNQNVDGQKQPDESTASQEFLRQIGEHKDAMDEEAMHAVQKTLASTNEDSNVAPKFASKYLWLLLLPVFGIIILGVILWLKKSGKLKRK</sequence>
<keyword evidence="8" id="KW-0812">Transmembrane</keyword>
<name>A0ABT3BNE0_9BACT</name>
<proteinExistence type="predicted"/>
<evidence type="ECO:0000313" key="11">
    <source>
        <dbReference type="EMBL" id="MCV3728532.1"/>
    </source>
</evidence>
<dbReference type="Gene3D" id="3.20.20.190">
    <property type="entry name" value="Phosphatidylinositol (PI) phosphodiesterase"/>
    <property type="match status" value="1"/>
</dbReference>
<organism evidence="11 12">
    <name type="scientific">Ureaplasma miroungigenitalium</name>
    <dbReference type="NCBI Taxonomy" id="1042321"/>
    <lineage>
        <taxon>Bacteria</taxon>
        <taxon>Bacillati</taxon>
        <taxon>Mycoplasmatota</taxon>
        <taxon>Mycoplasmoidales</taxon>
        <taxon>Mycoplasmoidaceae</taxon>
        <taxon>Ureaplasma</taxon>
    </lineage>
</organism>
<dbReference type="PROSITE" id="PS50007">
    <property type="entry name" value="PIPLC_X_DOMAIN"/>
    <property type="match status" value="1"/>
</dbReference>
<reference evidence="11 12" key="1">
    <citation type="journal article" date="2020" name="Int. J. Syst. Evol. Microbiol.">
        <title>Ureaplasma miroungigenitalium sp. nov. isolated from northern elephant seals (Mirounga angustirostris) and Ureaplasma zalophigenitalium sp. nov. isolated from California sea lions (Zalophus californianus).</title>
        <authorList>
            <person name="Volokhov D.V."/>
            <person name="Gulland F.M."/>
            <person name="Gao Y."/>
            <person name="Chizhikov V.E."/>
        </authorList>
    </citation>
    <scope>NUCLEOTIDE SEQUENCE [LARGE SCALE GENOMIC DNA]</scope>
    <source>
        <strain evidence="11 12">ES3182-GEN</strain>
    </source>
</reference>
<keyword evidence="6" id="KW-0175">Coiled coil</keyword>
<keyword evidence="9" id="KW-0732">Signal</keyword>